<dbReference type="Proteomes" id="UP000672027">
    <property type="component" value="Chromosome"/>
</dbReference>
<sequence length="50" mass="5670">MTVSVAIISDTHGHLDPRIIEIIRECDYAIHAGDICGKMFSRQCNPKVQW</sequence>
<evidence type="ECO:0000313" key="4">
    <source>
        <dbReference type="Proteomes" id="UP000672027"/>
    </source>
</evidence>
<feature type="domain" description="Calcineurin-like phosphoesterase" evidence="2">
    <location>
        <begin position="4"/>
        <end position="38"/>
    </location>
</feature>
<dbReference type="InterPro" id="IPR029052">
    <property type="entry name" value="Metallo-depent_PP-like"/>
</dbReference>
<comment type="similarity">
    <text evidence="1">Belongs to the metallophosphoesterase superfamily. YfcE family.</text>
</comment>
<dbReference type="Gene3D" id="3.60.21.10">
    <property type="match status" value="1"/>
</dbReference>
<dbReference type="SUPFAM" id="SSF56300">
    <property type="entry name" value="Metallo-dependent phosphatases"/>
    <property type="match status" value="1"/>
</dbReference>
<protein>
    <submittedName>
        <fullName evidence="3">Metallophosphoesterase family protein</fullName>
    </submittedName>
</protein>
<proteinExistence type="inferred from homology"/>
<dbReference type="EMBL" id="CP072800">
    <property type="protein sequence ID" value="QTR51043.1"/>
    <property type="molecule type" value="Genomic_DNA"/>
</dbReference>
<name>A0ABX7X7D6_9GAMM</name>
<dbReference type="InterPro" id="IPR024654">
    <property type="entry name" value="Calcineurin-like_PHP_lpxH"/>
</dbReference>
<organism evidence="3 4">
    <name type="scientific">Candidatus Thiothrix anitrata</name>
    <dbReference type="NCBI Taxonomy" id="2823902"/>
    <lineage>
        <taxon>Bacteria</taxon>
        <taxon>Pseudomonadati</taxon>
        <taxon>Pseudomonadota</taxon>
        <taxon>Gammaproteobacteria</taxon>
        <taxon>Thiotrichales</taxon>
        <taxon>Thiotrichaceae</taxon>
        <taxon>Thiothrix</taxon>
    </lineage>
</organism>
<keyword evidence="4" id="KW-1185">Reference proteome</keyword>
<reference evidence="3 4" key="1">
    <citation type="submission" date="2021-04" db="EMBL/GenBank/DDBJ databases">
        <title>Genomics, taxonomy and metabolism of representatives of sulfur bacteria of the genus Thiothrix: Thiothrix fructosivorans QT, Thiothrix unzii A1T and three new species, Thiothrix subterranea sp. nov., Thiothrix litoralis sp. nov. and 'Candidatus Thiothrix anitrata' sp. nov.</title>
        <authorList>
            <person name="Ravin N.V."/>
            <person name="Smolyakov D."/>
            <person name="Rudenko T.S."/>
            <person name="Mardanov A.V."/>
            <person name="Beletsky A.V."/>
            <person name="Markov N.D."/>
            <person name="Fomenkov A.I."/>
            <person name="Roberts R.J."/>
            <person name="Karnachuk O.V."/>
            <person name="Novikov A."/>
            <person name="Grabovich M.Y."/>
        </authorList>
    </citation>
    <scope>NUCLEOTIDE SEQUENCE [LARGE SCALE GENOMIC DNA]</scope>
    <source>
        <strain evidence="3 4">A52</strain>
    </source>
</reference>
<evidence type="ECO:0000259" key="2">
    <source>
        <dbReference type="Pfam" id="PF12850"/>
    </source>
</evidence>
<evidence type="ECO:0000313" key="3">
    <source>
        <dbReference type="EMBL" id="QTR51043.1"/>
    </source>
</evidence>
<evidence type="ECO:0000256" key="1">
    <source>
        <dbReference type="ARBA" id="ARBA00008950"/>
    </source>
</evidence>
<dbReference type="RefSeq" id="WP_210229106.1">
    <property type="nucleotide sequence ID" value="NZ_CP072800.1"/>
</dbReference>
<gene>
    <name evidence="3" type="ORF">J8380_05635</name>
</gene>
<dbReference type="Pfam" id="PF12850">
    <property type="entry name" value="Metallophos_2"/>
    <property type="match status" value="1"/>
</dbReference>
<accession>A0ABX7X7D6</accession>